<name>A0A9Q8SVW0_9PEZI</name>
<dbReference type="Proteomes" id="UP000830671">
    <property type="component" value="Chromosome 5"/>
</dbReference>
<evidence type="ECO:0000313" key="1">
    <source>
        <dbReference type="EMBL" id="UQC84484.1"/>
    </source>
</evidence>
<dbReference type="GeneID" id="73343967"/>
<sequence length="147" mass="16717">MSATIFGLNNGIERYIASVGWGCLHPTTCLFTRPLQQTVLTIHNGSLFMSRIKLTQLPSHHNESAHRIQRINPSTCPKASCFLAISQRAYSAQWRPWARRSLIMGPNYLVVWNFGRPARPETLDPLTRIRPAGFRLASWRFLSTTLP</sequence>
<dbReference type="RefSeq" id="XP_049146101.1">
    <property type="nucleotide sequence ID" value="XM_049288957.1"/>
</dbReference>
<gene>
    <name evidence="1" type="ORF">CLUP02_09981</name>
</gene>
<evidence type="ECO:0000313" key="2">
    <source>
        <dbReference type="Proteomes" id="UP000830671"/>
    </source>
</evidence>
<organism evidence="1 2">
    <name type="scientific">Colletotrichum lupini</name>
    <dbReference type="NCBI Taxonomy" id="145971"/>
    <lineage>
        <taxon>Eukaryota</taxon>
        <taxon>Fungi</taxon>
        <taxon>Dikarya</taxon>
        <taxon>Ascomycota</taxon>
        <taxon>Pezizomycotina</taxon>
        <taxon>Sordariomycetes</taxon>
        <taxon>Hypocreomycetidae</taxon>
        <taxon>Glomerellales</taxon>
        <taxon>Glomerellaceae</taxon>
        <taxon>Colletotrichum</taxon>
        <taxon>Colletotrichum acutatum species complex</taxon>
    </lineage>
</organism>
<proteinExistence type="predicted"/>
<reference evidence="1" key="1">
    <citation type="journal article" date="2021" name="Mol. Plant Microbe Interact.">
        <title>Complete Genome Sequence of the Plant-Pathogenic Fungus Colletotrichum lupini.</title>
        <authorList>
            <person name="Baroncelli R."/>
            <person name="Pensec F."/>
            <person name="Da Lio D."/>
            <person name="Boufleur T."/>
            <person name="Vicente I."/>
            <person name="Sarrocco S."/>
            <person name="Picot A."/>
            <person name="Baraldi E."/>
            <person name="Sukno S."/>
            <person name="Thon M."/>
            <person name="Le Floch G."/>
        </authorList>
    </citation>
    <scope>NUCLEOTIDE SEQUENCE</scope>
    <source>
        <strain evidence="1">IMI 504893</strain>
    </source>
</reference>
<accession>A0A9Q8SVW0</accession>
<dbReference type="EMBL" id="CP019477">
    <property type="protein sequence ID" value="UQC84484.1"/>
    <property type="molecule type" value="Genomic_DNA"/>
</dbReference>
<protein>
    <submittedName>
        <fullName evidence="1">Uncharacterized protein</fullName>
    </submittedName>
</protein>
<dbReference type="AlphaFoldDB" id="A0A9Q8SVW0"/>
<dbReference type="KEGG" id="clup:CLUP02_09981"/>
<keyword evidence="2" id="KW-1185">Reference proteome</keyword>